<protein>
    <recommendedName>
        <fullName evidence="3">DUF3592 domain-containing protein</fullName>
    </recommendedName>
</protein>
<dbReference type="OrthoDB" id="885476at2"/>
<name>A0A4R8IAP2_9FLAO</name>
<evidence type="ECO:0008006" key="3">
    <source>
        <dbReference type="Google" id="ProtNLM"/>
    </source>
</evidence>
<dbReference type="EMBL" id="SOEO01000001">
    <property type="protein sequence ID" value="TDX87198.1"/>
    <property type="molecule type" value="Genomic_DNA"/>
</dbReference>
<evidence type="ECO:0000313" key="1">
    <source>
        <dbReference type="EMBL" id="TDX87198.1"/>
    </source>
</evidence>
<proteinExistence type="predicted"/>
<keyword evidence="2" id="KW-1185">Reference proteome</keyword>
<comment type="caution">
    <text evidence="1">The sequence shown here is derived from an EMBL/GenBank/DDBJ whole genome shotgun (WGS) entry which is preliminary data.</text>
</comment>
<dbReference type="Proteomes" id="UP000295313">
    <property type="component" value="Unassembled WGS sequence"/>
</dbReference>
<reference evidence="1 2" key="1">
    <citation type="submission" date="2019-03" db="EMBL/GenBank/DDBJ databases">
        <title>Genomic Encyclopedia of Type Strains, Phase III (KMG-III): the genomes of soil and plant-associated and newly described type strains.</title>
        <authorList>
            <person name="Whitman W."/>
        </authorList>
    </citation>
    <scope>NUCLEOTIDE SEQUENCE [LARGE SCALE GENOMIC DNA]</scope>
    <source>
        <strain evidence="1 2">CGMCC 1.12802</strain>
    </source>
</reference>
<evidence type="ECO:0000313" key="2">
    <source>
        <dbReference type="Proteomes" id="UP000295313"/>
    </source>
</evidence>
<sequence>MKNNQKEKFKLNKQQRISILVVVFSLLIYLNRNVLIYRNIITFLETKEVYAKIIDEKEGSRGSHLTGFFTYYYEFKAKDELYKNPSYNEKFKIGDSVLVIYSTEFPFINKVKSE</sequence>
<organism evidence="1 2">
    <name type="scientific">Epilithonimonas xixisoli</name>
    <dbReference type="NCBI Taxonomy" id="1476462"/>
    <lineage>
        <taxon>Bacteria</taxon>
        <taxon>Pseudomonadati</taxon>
        <taxon>Bacteroidota</taxon>
        <taxon>Flavobacteriia</taxon>
        <taxon>Flavobacteriales</taxon>
        <taxon>Weeksellaceae</taxon>
        <taxon>Chryseobacterium group</taxon>
        <taxon>Epilithonimonas</taxon>
    </lineage>
</organism>
<dbReference type="RefSeq" id="WP_133943815.1">
    <property type="nucleotide sequence ID" value="NZ_SOEO01000001.1"/>
</dbReference>
<accession>A0A4R8IAP2</accession>
<gene>
    <name evidence="1" type="ORF">B0I22_1382</name>
</gene>
<dbReference type="AlphaFoldDB" id="A0A4R8IAP2"/>